<dbReference type="AlphaFoldDB" id="A0A9N8ZCQ0"/>
<dbReference type="Proteomes" id="UP000789508">
    <property type="component" value="Unassembled WGS sequence"/>
</dbReference>
<feature type="transmembrane region" description="Helical" evidence="1">
    <location>
        <begin position="6"/>
        <end position="24"/>
    </location>
</feature>
<evidence type="ECO:0000256" key="1">
    <source>
        <dbReference type="SAM" id="Phobius"/>
    </source>
</evidence>
<evidence type="ECO:0000313" key="2">
    <source>
        <dbReference type="EMBL" id="CAG8488586.1"/>
    </source>
</evidence>
<keyword evidence="1" id="KW-0472">Membrane</keyword>
<protein>
    <submittedName>
        <fullName evidence="2">2892_t:CDS:1</fullName>
    </submittedName>
</protein>
<keyword evidence="1" id="KW-1133">Transmembrane helix</keyword>
<comment type="caution">
    <text evidence="2">The sequence shown here is derived from an EMBL/GenBank/DDBJ whole genome shotgun (WGS) entry which is preliminary data.</text>
</comment>
<accession>A0A9N8ZCQ0</accession>
<feature type="transmembrane region" description="Helical" evidence="1">
    <location>
        <begin position="44"/>
        <end position="65"/>
    </location>
</feature>
<gene>
    <name evidence="2" type="ORF">ALEPTO_LOCUS2860</name>
</gene>
<keyword evidence="1" id="KW-0812">Transmembrane</keyword>
<reference evidence="2" key="1">
    <citation type="submission" date="2021-06" db="EMBL/GenBank/DDBJ databases">
        <authorList>
            <person name="Kallberg Y."/>
            <person name="Tangrot J."/>
            <person name="Rosling A."/>
        </authorList>
    </citation>
    <scope>NUCLEOTIDE SEQUENCE</scope>
    <source>
        <strain evidence="2">FL130A</strain>
    </source>
</reference>
<sequence>MTASKLPEIIIAACLTKPLIAKIFRIMVFPCCRNEIQAPKKFHYIRLITALSLIMLWSLYVAFLLNQIITDKPVIQVSYVYEERVEAPDIELCAPTKLKTYCNLYPDDDIEDFVVDCKEHNKFTLEEKENENLSCYLISGNHNIWFGNLTNTVSKIVIAYDFLNVIPNENKTNIDIPVVELRFIDPNYNPLWSKAEIRTKYVGIIMDNDISVENDIRIGGNTLIALANNTARFTFRKQTYESIPEGDSKSYIGLMANYDEHVSYKFDKDNIPFSYYETTITGIITIEVQTFVNEIQTETRTRTIFNSFGLAVGTIGFITGIYYYLFGDKKIRPWGLIHRKFISQLKYKDVESNLPLKTNLSTDEQIAILATRTRDLERLVENVVNTRTLNELKITPSTEDSLST</sequence>
<dbReference type="EMBL" id="CAJVPS010000473">
    <property type="protein sequence ID" value="CAG8488586.1"/>
    <property type="molecule type" value="Genomic_DNA"/>
</dbReference>
<keyword evidence="3" id="KW-1185">Reference proteome</keyword>
<evidence type="ECO:0000313" key="3">
    <source>
        <dbReference type="Proteomes" id="UP000789508"/>
    </source>
</evidence>
<name>A0A9N8ZCQ0_9GLOM</name>
<dbReference type="OrthoDB" id="2444199at2759"/>
<feature type="transmembrane region" description="Helical" evidence="1">
    <location>
        <begin position="304"/>
        <end position="325"/>
    </location>
</feature>
<proteinExistence type="predicted"/>
<organism evidence="2 3">
    <name type="scientific">Ambispora leptoticha</name>
    <dbReference type="NCBI Taxonomy" id="144679"/>
    <lineage>
        <taxon>Eukaryota</taxon>
        <taxon>Fungi</taxon>
        <taxon>Fungi incertae sedis</taxon>
        <taxon>Mucoromycota</taxon>
        <taxon>Glomeromycotina</taxon>
        <taxon>Glomeromycetes</taxon>
        <taxon>Archaeosporales</taxon>
        <taxon>Ambisporaceae</taxon>
        <taxon>Ambispora</taxon>
    </lineage>
</organism>